<feature type="region of interest" description="Disordered" evidence="1">
    <location>
        <begin position="197"/>
        <end position="222"/>
    </location>
</feature>
<feature type="region of interest" description="Disordered" evidence="1">
    <location>
        <begin position="730"/>
        <end position="760"/>
    </location>
</feature>
<feature type="region of interest" description="Disordered" evidence="1">
    <location>
        <begin position="388"/>
        <end position="413"/>
    </location>
</feature>
<evidence type="ECO:0000313" key="3">
    <source>
        <dbReference type="Proteomes" id="UP000256970"/>
    </source>
</evidence>
<dbReference type="AlphaFoldDB" id="A0A383V9C8"/>
<feature type="compositionally biased region" description="Low complexity" evidence="1">
    <location>
        <begin position="48"/>
        <end position="64"/>
    </location>
</feature>
<dbReference type="EMBL" id="FNXT01000153">
    <property type="protein sequence ID" value="SZX61553.1"/>
    <property type="molecule type" value="Genomic_DNA"/>
</dbReference>
<accession>A0A383V9C8</accession>
<proteinExistence type="predicted"/>
<evidence type="ECO:0000313" key="2">
    <source>
        <dbReference type="EMBL" id="SZX61553.1"/>
    </source>
</evidence>
<feature type="compositionally biased region" description="Low complexity" evidence="1">
    <location>
        <begin position="862"/>
        <end position="875"/>
    </location>
</feature>
<reference evidence="2 3" key="1">
    <citation type="submission" date="2016-10" db="EMBL/GenBank/DDBJ databases">
        <authorList>
            <person name="Cai Z."/>
        </authorList>
    </citation>
    <scope>NUCLEOTIDE SEQUENCE [LARGE SCALE GENOMIC DNA]</scope>
</reference>
<protein>
    <recommendedName>
        <fullName evidence="4">F-box domain-containing protein</fullName>
    </recommendedName>
</protein>
<feature type="region of interest" description="Disordered" evidence="1">
    <location>
        <begin position="1"/>
        <end position="64"/>
    </location>
</feature>
<feature type="compositionally biased region" description="Low complexity" evidence="1">
    <location>
        <begin position="733"/>
        <end position="747"/>
    </location>
</feature>
<organism evidence="2 3">
    <name type="scientific">Tetradesmus obliquus</name>
    <name type="common">Green alga</name>
    <name type="synonym">Acutodesmus obliquus</name>
    <dbReference type="NCBI Taxonomy" id="3088"/>
    <lineage>
        <taxon>Eukaryota</taxon>
        <taxon>Viridiplantae</taxon>
        <taxon>Chlorophyta</taxon>
        <taxon>core chlorophytes</taxon>
        <taxon>Chlorophyceae</taxon>
        <taxon>CS clade</taxon>
        <taxon>Sphaeropleales</taxon>
        <taxon>Scenedesmaceae</taxon>
        <taxon>Tetradesmus</taxon>
    </lineage>
</organism>
<sequence length="954" mass="98553">MKLKDASKAINAKQQQHKGSNIKAQEVAASSNDVANKQDTNIKAKTGRLQQEQPQRGSQQLGQEQQLGTIGMQPDPLLLVALHASRPRLLSIDDLLACRCVCKQWRQRLGTAFCHSIRVPHSLWTEASTPRLAACISEAVAAYPHASDLVLDAGGCRPGLTPELWQPLLQAINPWLTQQPAPRSSSNSRICSSPAGPGASCAKNSRSNARGGAQHSSNGAARSNGAAKCVHLHLQAPPSPQRLLALTQLQQLSHLRLQHTSQSLYSRHLAALSCLGQLESLVLLLSHPRLDLRSLAHQRARRVPLKMDCLSSMQRLTELQLSSQGPAGELLPDTVAAFSSPASLAALSNLRCLGISEAALPGPTPASGWLAPLTALQQLQLVQLDEPGKAQRRAGRSTAGTSTCGAGGAASGSPGSAGSLANGLLCAGGFGALAAAAAAAGRSGGSAAEQLQVLQQQQQQLQALLPGLQGQLAAQQQQQQQHSAGFGRRTSTGSGGAPAVPSGGGAGQGPVRTSSTGSSTDADSAVLPAGGASSGTAAELPPLPPLDLSGVLLNLSSLHVSNLAGERLVGLRIPSHLTRLSLHLASPCPGAVTGEQLASVVLQAAASLVSLELGLGLRFSLSGGVMRSLKRGLKSLRDLSLVEGTQDHLEGLGCWCNLRRLELVEGRCSVPLRGLYELSMRAAMGRTPGVLRYCGHVRHVEELAGRLGGALQELRLDSLAGIGGLGRTPLLADSSGDGSDSMEQQQLPPLPQQQDEPTHSSPLAQLVSLTRLEVHGERLGLLDSSSGAAIGSLQQLVVLEIVGQEAWLAPELGVKEQLGWLRGLSQLRQLRLAGVMLGRSKLAGTGSNSSSADSSRGLQDRGAAAGKSSSSKAGSGSLVPAVKGLGNGLASAGSGSNSGVSKAAVANAAAPVAAVGVVLDPAAAAARDLLVSVSLEELRRWLSQMLPYCRVWLD</sequence>
<keyword evidence="3" id="KW-1185">Reference proteome</keyword>
<evidence type="ECO:0008006" key="4">
    <source>
        <dbReference type="Google" id="ProtNLM"/>
    </source>
</evidence>
<dbReference type="Proteomes" id="UP000256970">
    <property type="component" value="Unassembled WGS sequence"/>
</dbReference>
<feature type="compositionally biased region" description="Low complexity" evidence="1">
    <location>
        <begin position="474"/>
        <end position="501"/>
    </location>
</feature>
<name>A0A383V9C8_TETOB</name>
<evidence type="ECO:0000256" key="1">
    <source>
        <dbReference type="SAM" id="MobiDB-lite"/>
    </source>
</evidence>
<dbReference type="SUPFAM" id="SSF52058">
    <property type="entry name" value="L domain-like"/>
    <property type="match status" value="1"/>
</dbReference>
<feature type="region of interest" description="Disordered" evidence="1">
    <location>
        <begin position="474"/>
        <end position="538"/>
    </location>
</feature>
<feature type="compositionally biased region" description="Polar residues" evidence="1">
    <location>
        <begin position="12"/>
        <end position="43"/>
    </location>
</feature>
<feature type="region of interest" description="Disordered" evidence="1">
    <location>
        <begin position="842"/>
        <end position="875"/>
    </location>
</feature>
<gene>
    <name evidence="2" type="ORF">BQ4739_LOCUS2067</name>
</gene>
<feature type="compositionally biased region" description="Low complexity" evidence="1">
    <location>
        <begin position="509"/>
        <end position="525"/>
    </location>
</feature>